<proteinExistence type="predicted"/>
<accession>B4D3X6</accession>
<sequence>MAEALPVDLHLSVDKLTGWEPEPTVVVLKTSEDWVLVHRLDDGFFTDGYVAMRRSLIHSLGTTRHDAFRKRVMQEEKRWPQVIRAPAIDLKNTAAVLRSIQQRRQFAIVLRETVSEWHSIHCRIEQITDTDATLLGFDGAGKWQRRPLRVDLDEITRVVFGSRYLKVYEKYA</sequence>
<dbReference type="Proteomes" id="UP000005824">
    <property type="component" value="Unassembled WGS sequence"/>
</dbReference>
<dbReference type="eggNOG" id="ENOG5032AJD">
    <property type="taxonomic scope" value="Bacteria"/>
</dbReference>
<dbReference type="EMBL" id="ABVL01000010">
    <property type="protein sequence ID" value="EDY18956.1"/>
    <property type="molecule type" value="Genomic_DNA"/>
</dbReference>
<evidence type="ECO:0000313" key="1">
    <source>
        <dbReference type="EMBL" id="EDY18956.1"/>
    </source>
</evidence>
<keyword evidence="2" id="KW-1185">Reference proteome</keyword>
<dbReference type="AlphaFoldDB" id="B4D3X6"/>
<evidence type="ECO:0000313" key="2">
    <source>
        <dbReference type="Proteomes" id="UP000005824"/>
    </source>
</evidence>
<protein>
    <submittedName>
        <fullName evidence="1">Uncharacterized protein</fullName>
    </submittedName>
</protein>
<name>B4D3X6_9BACT</name>
<gene>
    <name evidence="1" type="ORF">CfE428DRAFT_3614</name>
</gene>
<organism evidence="1 2">
    <name type="scientific">Chthoniobacter flavus Ellin428</name>
    <dbReference type="NCBI Taxonomy" id="497964"/>
    <lineage>
        <taxon>Bacteria</taxon>
        <taxon>Pseudomonadati</taxon>
        <taxon>Verrucomicrobiota</taxon>
        <taxon>Spartobacteria</taxon>
        <taxon>Chthoniobacterales</taxon>
        <taxon>Chthoniobacteraceae</taxon>
        <taxon>Chthoniobacter</taxon>
    </lineage>
</organism>
<dbReference type="InParanoid" id="B4D3X6"/>
<reference evidence="1 2" key="1">
    <citation type="journal article" date="2011" name="J. Bacteriol.">
        <title>Genome sequence of Chthoniobacter flavus Ellin428, an aerobic heterotrophic soil bacterium.</title>
        <authorList>
            <person name="Kant R."/>
            <person name="van Passel M.W."/>
            <person name="Palva A."/>
            <person name="Lucas S."/>
            <person name="Lapidus A."/>
            <person name="Glavina Del Rio T."/>
            <person name="Dalin E."/>
            <person name="Tice H."/>
            <person name="Bruce D."/>
            <person name="Goodwin L."/>
            <person name="Pitluck S."/>
            <person name="Larimer F.W."/>
            <person name="Land M.L."/>
            <person name="Hauser L."/>
            <person name="Sangwan P."/>
            <person name="de Vos W.M."/>
            <person name="Janssen P.H."/>
            <person name="Smidt H."/>
        </authorList>
    </citation>
    <scope>NUCLEOTIDE SEQUENCE [LARGE SCALE GENOMIC DNA]</scope>
    <source>
        <strain evidence="1 2">Ellin428</strain>
    </source>
</reference>
<comment type="caution">
    <text evidence="1">The sequence shown here is derived from an EMBL/GenBank/DDBJ whole genome shotgun (WGS) entry which is preliminary data.</text>
</comment>
<dbReference type="STRING" id="497964.CfE428DRAFT_3614"/>